<evidence type="ECO:0000313" key="1">
    <source>
        <dbReference type="EMBL" id="GAH82309.1"/>
    </source>
</evidence>
<feature type="non-terminal residue" evidence="1">
    <location>
        <position position="1"/>
    </location>
</feature>
<sequence>DRISVTPLITSIEPLEKIKKALDNYIKPENLKIIIGL</sequence>
<dbReference type="EMBL" id="BARU01039549">
    <property type="protein sequence ID" value="GAH82309.1"/>
    <property type="molecule type" value="Genomic_DNA"/>
</dbReference>
<name>X1JVL4_9ZZZZ</name>
<dbReference type="AlphaFoldDB" id="X1JVL4"/>
<protein>
    <submittedName>
        <fullName evidence="1">Uncharacterized protein</fullName>
    </submittedName>
</protein>
<organism evidence="1">
    <name type="scientific">marine sediment metagenome</name>
    <dbReference type="NCBI Taxonomy" id="412755"/>
    <lineage>
        <taxon>unclassified sequences</taxon>
        <taxon>metagenomes</taxon>
        <taxon>ecological metagenomes</taxon>
    </lineage>
</organism>
<proteinExistence type="predicted"/>
<reference evidence="1" key="1">
    <citation type="journal article" date="2014" name="Front. Microbiol.">
        <title>High frequency of phylogenetically diverse reductive dehalogenase-homologous genes in deep subseafloor sedimentary metagenomes.</title>
        <authorList>
            <person name="Kawai M."/>
            <person name="Futagami T."/>
            <person name="Toyoda A."/>
            <person name="Takaki Y."/>
            <person name="Nishi S."/>
            <person name="Hori S."/>
            <person name="Arai W."/>
            <person name="Tsubouchi T."/>
            <person name="Morono Y."/>
            <person name="Uchiyama I."/>
            <person name="Ito T."/>
            <person name="Fujiyama A."/>
            <person name="Inagaki F."/>
            <person name="Takami H."/>
        </authorList>
    </citation>
    <scope>NUCLEOTIDE SEQUENCE</scope>
    <source>
        <strain evidence="1">Expedition CK06-06</strain>
    </source>
</reference>
<comment type="caution">
    <text evidence="1">The sequence shown here is derived from an EMBL/GenBank/DDBJ whole genome shotgun (WGS) entry which is preliminary data.</text>
</comment>
<accession>X1JVL4</accession>
<gene>
    <name evidence="1" type="ORF">S03H2_61279</name>
</gene>